<dbReference type="GO" id="GO:0008180">
    <property type="term" value="C:COP9 signalosome"/>
    <property type="evidence" value="ECO:0007669"/>
    <property type="project" value="UniProtKB-KW"/>
</dbReference>
<dbReference type="GO" id="GO:0005737">
    <property type="term" value="C:cytoplasm"/>
    <property type="evidence" value="ECO:0007669"/>
    <property type="project" value="UniProtKB-SubCell"/>
</dbReference>
<protein>
    <submittedName>
        <fullName evidence="8">COP9 signalosome complex subunit 1</fullName>
    </submittedName>
</protein>
<keyword evidence="4" id="KW-0963">Cytoplasm</keyword>
<comment type="similarity">
    <text evidence="3">Belongs to the CSN1 family.</text>
</comment>
<dbReference type="PANTHER" id="PTHR14145:SF2">
    <property type="entry name" value="COP9 SIGNALOSOME COMPLEX SUBUNIT 1"/>
    <property type="match status" value="1"/>
</dbReference>
<gene>
    <name evidence="8" type="ORF">ACHHYP_04093</name>
</gene>
<keyword evidence="5" id="KW-0736">Signalosome</keyword>
<accession>A0A1V9Z2G8</accession>
<dbReference type="InterPro" id="IPR045135">
    <property type="entry name" value="Rpn7_N"/>
</dbReference>
<name>A0A1V9Z2G8_ACHHY</name>
<evidence type="ECO:0000256" key="4">
    <source>
        <dbReference type="ARBA" id="ARBA00022490"/>
    </source>
</evidence>
<dbReference type="AlphaFoldDB" id="A0A1V9Z2G8"/>
<keyword evidence="6" id="KW-0539">Nucleus</keyword>
<dbReference type="InterPro" id="IPR019585">
    <property type="entry name" value="Rpn7/CSN1"/>
</dbReference>
<dbReference type="Proteomes" id="UP000243579">
    <property type="component" value="Unassembled WGS sequence"/>
</dbReference>
<proteinExistence type="inferred from homology"/>
<evidence type="ECO:0000256" key="3">
    <source>
        <dbReference type="ARBA" id="ARBA00008793"/>
    </source>
</evidence>
<comment type="subcellular location">
    <subcellularLocation>
        <location evidence="2">Cytoplasm</location>
    </subcellularLocation>
    <subcellularLocation>
        <location evidence="1">Nucleus</location>
    </subcellularLocation>
</comment>
<reference evidence="8 9" key="1">
    <citation type="journal article" date="2014" name="Genome Biol. Evol.">
        <title>The secreted proteins of Achlya hypogyna and Thraustotheca clavata identify the ancestral oomycete secretome and reveal gene acquisitions by horizontal gene transfer.</title>
        <authorList>
            <person name="Misner I."/>
            <person name="Blouin N."/>
            <person name="Leonard G."/>
            <person name="Richards T.A."/>
            <person name="Lane C.E."/>
        </authorList>
    </citation>
    <scope>NUCLEOTIDE SEQUENCE [LARGE SCALE GENOMIC DNA]</scope>
    <source>
        <strain evidence="8 9">ATCC 48635</strain>
    </source>
</reference>
<keyword evidence="9" id="KW-1185">Reference proteome</keyword>
<evidence type="ECO:0000259" key="7">
    <source>
        <dbReference type="PROSITE" id="PS50250"/>
    </source>
</evidence>
<dbReference type="EMBL" id="JNBR01000481">
    <property type="protein sequence ID" value="OQR92082.1"/>
    <property type="molecule type" value="Genomic_DNA"/>
</dbReference>
<evidence type="ECO:0000313" key="9">
    <source>
        <dbReference type="Proteomes" id="UP000243579"/>
    </source>
</evidence>
<dbReference type="Pfam" id="PF01399">
    <property type="entry name" value="PCI"/>
    <property type="match status" value="1"/>
</dbReference>
<organism evidence="8 9">
    <name type="scientific">Achlya hypogyna</name>
    <name type="common">Oomycete</name>
    <name type="synonym">Protoachlya hypogyna</name>
    <dbReference type="NCBI Taxonomy" id="1202772"/>
    <lineage>
        <taxon>Eukaryota</taxon>
        <taxon>Sar</taxon>
        <taxon>Stramenopiles</taxon>
        <taxon>Oomycota</taxon>
        <taxon>Saprolegniomycetes</taxon>
        <taxon>Saprolegniales</taxon>
        <taxon>Achlyaceae</taxon>
        <taxon>Achlya</taxon>
    </lineage>
</organism>
<dbReference type="PANTHER" id="PTHR14145">
    <property type="entry name" value="26S PROTESOME SUBUNIT 6"/>
    <property type="match status" value="1"/>
</dbReference>
<dbReference type="InterPro" id="IPR000717">
    <property type="entry name" value="PCI_dom"/>
</dbReference>
<dbReference type="Pfam" id="PF10602">
    <property type="entry name" value="RPN7"/>
    <property type="match status" value="1"/>
</dbReference>
<feature type="domain" description="PCI" evidence="7">
    <location>
        <begin position="216"/>
        <end position="386"/>
    </location>
</feature>
<dbReference type="OrthoDB" id="422427at2759"/>
<dbReference type="Gene3D" id="1.25.40.570">
    <property type="match status" value="1"/>
</dbReference>
<dbReference type="PROSITE" id="PS50250">
    <property type="entry name" value="PCI"/>
    <property type="match status" value="1"/>
</dbReference>
<dbReference type="STRING" id="1202772.A0A1V9Z2G8"/>
<evidence type="ECO:0000256" key="2">
    <source>
        <dbReference type="ARBA" id="ARBA00004496"/>
    </source>
</evidence>
<comment type="caution">
    <text evidence="8">The sequence shown here is derived from an EMBL/GenBank/DDBJ whole genome shotgun (WGS) entry which is preliminary data.</text>
</comment>
<evidence type="ECO:0000256" key="1">
    <source>
        <dbReference type="ARBA" id="ARBA00004123"/>
    </source>
</evidence>
<evidence type="ECO:0000313" key="8">
    <source>
        <dbReference type="EMBL" id="OQR92082.1"/>
    </source>
</evidence>
<sequence length="433" mass="48831">MGLETFDLEAVVSKYAGVNRVRHLQFIVEYGKHCVLDPESKRAVCLQHAKDALRMLLAELETPKTAANTVLYRELTNKYADLLPLDFKVDTAFVEAANRSNASRHERLEQELNSYKSSLIKESIRIGHNDLGEFYYRVGDLASALRSFVQARDYCTSDKHIAEMCFNVIRASVHLKNFGNVSNYLVKLEQSAVETDVIFASKVAATFGLVHLVNKKYHNAALKFVECNVEIGASYNEVLHAEDIALFGGLCALATFDRAELRDKVINNPSFKAFLELVPRLREMINDFYGSQYASCLQILHEMKEEWLLDLNLSSHVEALAKEIRHRAIVQYFYPYLSVDMGVMAEAFNTTPAGLEDELRDLILRGKIHARIDSHNMVLLAHEADMRTKAFKNALAVGRQYTADTKAALFRMNLVKHNVVVGVGEMDDGASFP</sequence>
<evidence type="ECO:0000256" key="6">
    <source>
        <dbReference type="ARBA" id="ARBA00023242"/>
    </source>
</evidence>
<dbReference type="InterPro" id="IPR036390">
    <property type="entry name" value="WH_DNA-bd_sf"/>
</dbReference>
<dbReference type="SMART" id="SM00088">
    <property type="entry name" value="PINT"/>
    <property type="match status" value="1"/>
</dbReference>
<evidence type="ECO:0000256" key="5">
    <source>
        <dbReference type="ARBA" id="ARBA00022790"/>
    </source>
</evidence>
<dbReference type="SUPFAM" id="SSF46785">
    <property type="entry name" value="Winged helix' DNA-binding domain"/>
    <property type="match status" value="1"/>
</dbReference>